<feature type="transmembrane region" description="Helical" evidence="8">
    <location>
        <begin position="424"/>
        <end position="446"/>
    </location>
</feature>
<dbReference type="GO" id="GO:0016020">
    <property type="term" value="C:membrane"/>
    <property type="evidence" value="ECO:0007669"/>
    <property type="project" value="UniProtKB-SubCell"/>
</dbReference>
<feature type="domain" description="Major facilitator superfamily (MFS) profile" evidence="9">
    <location>
        <begin position="1"/>
        <end position="481"/>
    </location>
</feature>
<dbReference type="OrthoDB" id="2985014at2759"/>
<dbReference type="PANTHER" id="PTHR11662">
    <property type="entry name" value="SOLUTE CARRIER FAMILY 17"/>
    <property type="match status" value="1"/>
</dbReference>
<accession>A0A0N4UKT5</accession>
<proteinExistence type="predicted"/>
<dbReference type="PROSITE" id="PS50850">
    <property type="entry name" value="MFS"/>
    <property type="match status" value="1"/>
</dbReference>
<sequence length="530" mass="57853">MAIIGFLGTAIFYTLRNDLSVSIVCMVNTTSTEKVSKSAMCPGENKTTETDTTNTINGHLQWSKRVQGSILSSFYLGYIGSQIPSGYLAGRFGGKIVIASGALIGAILTLLSPSAANINASLFIAVRILIGITQVLFFNYTYKIKLADEKIVYTHTIDELFNWLRQGGLLPSFHTIWSRWSPPLETSLLTGINYAGAQIGNVVVMPISGLLCKYGFAGGWPSIYYILGCVALLWLLIWLYYASDTPSTHKRISKVERSYINESLQAIISSNEEKKPPVPWLTIIRSKAVWGVWCGHFSADWGAYMMMTSLPLFMDDVLGFDITATGFIVALPYIAYFFCINIAGIIADNLRNRSILSTVATRRLAMIIALGSQAIFLVASGYCKCGQQVLVIIFLTIGIGISGVSYSGFLVNYLDIAPLYAGEIIAVGNTLSCLAGILCPLVAGWLTPSGSQKEWQTVFWVTAGVLLLGTLIFVILVEGEILPWAKIAPHQSKSKFNELLSKSDSTDKTNESTTNEKDSTLSENIKYPSS</sequence>
<feature type="region of interest" description="Disordered" evidence="7">
    <location>
        <begin position="501"/>
        <end position="530"/>
    </location>
</feature>
<evidence type="ECO:0000313" key="10">
    <source>
        <dbReference type="EMBL" id="VDN52398.1"/>
    </source>
</evidence>
<evidence type="ECO:0000313" key="12">
    <source>
        <dbReference type="Proteomes" id="UP000274756"/>
    </source>
</evidence>
<dbReference type="PANTHER" id="PTHR11662:SF399">
    <property type="entry name" value="FI19708P1-RELATED"/>
    <property type="match status" value="1"/>
</dbReference>
<feature type="transmembrane region" description="Helical" evidence="8">
    <location>
        <begin position="458"/>
        <end position="477"/>
    </location>
</feature>
<evidence type="ECO:0000256" key="5">
    <source>
        <dbReference type="ARBA" id="ARBA00022989"/>
    </source>
</evidence>
<reference evidence="10 12" key="2">
    <citation type="submission" date="2018-11" db="EMBL/GenBank/DDBJ databases">
        <authorList>
            <consortium name="Pathogen Informatics"/>
        </authorList>
    </citation>
    <scope>NUCLEOTIDE SEQUENCE [LARGE SCALE GENOMIC DNA]</scope>
</reference>
<reference evidence="13" key="1">
    <citation type="submission" date="2017-02" db="UniProtKB">
        <authorList>
            <consortium name="WormBaseParasite"/>
        </authorList>
    </citation>
    <scope>IDENTIFICATION</scope>
</reference>
<dbReference type="EMBL" id="UYYG01000057">
    <property type="protein sequence ID" value="VDN52398.1"/>
    <property type="molecule type" value="Genomic_DNA"/>
</dbReference>
<feature type="transmembrane region" description="Helical" evidence="8">
    <location>
        <begin position="122"/>
        <end position="142"/>
    </location>
</feature>
<dbReference type="AlphaFoldDB" id="A0A0N4UKT5"/>
<evidence type="ECO:0000256" key="4">
    <source>
        <dbReference type="ARBA" id="ARBA00022847"/>
    </source>
</evidence>
<dbReference type="Proteomes" id="UP000274756">
    <property type="component" value="Unassembled WGS sequence"/>
</dbReference>
<dbReference type="GO" id="GO:0006820">
    <property type="term" value="P:monoatomic anion transport"/>
    <property type="evidence" value="ECO:0007669"/>
    <property type="project" value="TreeGrafter"/>
</dbReference>
<feature type="transmembrane region" description="Helical" evidence="8">
    <location>
        <begin position="223"/>
        <end position="241"/>
    </location>
</feature>
<dbReference type="Pfam" id="PF07690">
    <property type="entry name" value="MFS_1"/>
    <property type="match status" value="2"/>
</dbReference>
<dbReference type="InterPro" id="IPR020846">
    <property type="entry name" value="MFS_dom"/>
</dbReference>
<evidence type="ECO:0000256" key="3">
    <source>
        <dbReference type="ARBA" id="ARBA00022692"/>
    </source>
</evidence>
<gene>
    <name evidence="10" type="ORF">DME_LOCUS2371</name>
</gene>
<evidence type="ECO:0000256" key="8">
    <source>
        <dbReference type="SAM" id="Phobius"/>
    </source>
</evidence>
<feature type="transmembrane region" description="Helical" evidence="8">
    <location>
        <begin position="364"/>
        <end position="382"/>
    </location>
</feature>
<keyword evidence="2" id="KW-0813">Transport</keyword>
<feature type="transmembrane region" description="Helical" evidence="8">
    <location>
        <begin position="317"/>
        <end position="343"/>
    </location>
</feature>
<evidence type="ECO:0000313" key="13">
    <source>
        <dbReference type="WBParaSite" id="DME_0000836501-mRNA-1"/>
    </source>
</evidence>
<evidence type="ECO:0000259" key="9">
    <source>
        <dbReference type="PROSITE" id="PS50850"/>
    </source>
</evidence>
<feature type="transmembrane region" description="Helical" evidence="8">
    <location>
        <begin position="388"/>
        <end position="412"/>
    </location>
</feature>
<organism evidence="11 13">
    <name type="scientific">Dracunculus medinensis</name>
    <name type="common">Guinea worm</name>
    <dbReference type="NCBI Taxonomy" id="318479"/>
    <lineage>
        <taxon>Eukaryota</taxon>
        <taxon>Metazoa</taxon>
        <taxon>Ecdysozoa</taxon>
        <taxon>Nematoda</taxon>
        <taxon>Chromadorea</taxon>
        <taxon>Rhabditida</taxon>
        <taxon>Spirurina</taxon>
        <taxon>Dracunculoidea</taxon>
        <taxon>Dracunculidae</taxon>
        <taxon>Dracunculus</taxon>
    </lineage>
</organism>
<feature type="transmembrane region" description="Helical" evidence="8">
    <location>
        <begin position="96"/>
        <end position="116"/>
    </location>
</feature>
<protein>
    <submittedName>
        <fullName evidence="13">MFS domain-containing protein</fullName>
    </submittedName>
</protein>
<dbReference type="InterPro" id="IPR036259">
    <property type="entry name" value="MFS_trans_sf"/>
</dbReference>
<evidence type="ECO:0000256" key="6">
    <source>
        <dbReference type="ARBA" id="ARBA00023136"/>
    </source>
</evidence>
<dbReference type="FunFam" id="1.20.1250.20:FF:000003">
    <property type="entry name" value="Solute carrier family 17 member 3"/>
    <property type="match status" value="1"/>
</dbReference>
<name>A0A0N4UKT5_DRAME</name>
<keyword evidence="12" id="KW-1185">Reference proteome</keyword>
<evidence type="ECO:0000256" key="2">
    <source>
        <dbReference type="ARBA" id="ARBA00022448"/>
    </source>
</evidence>
<comment type="subcellular location">
    <subcellularLocation>
        <location evidence="1">Membrane</location>
        <topology evidence="1">Multi-pass membrane protein</topology>
    </subcellularLocation>
</comment>
<evidence type="ECO:0000313" key="11">
    <source>
        <dbReference type="Proteomes" id="UP000038040"/>
    </source>
</evidence>
<dbReference type="Proteomes" id="UP000038040">
    <property type="component" value="Unplaced"/>
</dbReference>
<dbReference type="SUPFAM" id="SSF103473">
    <property type="entry name" value="MFS general substrate transporter"/>
    <property type="match status" value="2"/>
</dbReference>
<dbReference type="Gene3D" id="1.20.1250.20">
    <property type="entry name" value="MFS general substrate transporter like domains"/>
    <property type="match status" value="2"/>
</dbReference>
<dbReference type="InterPro" id="IPR011701">
    <property type="entry name" value="MFS"/>
</dbReference>
<dbReference type="STRING" id="318479.A0A0N4UKT5"/>
<keyword evidence="3 8" id="KW-0812">Transmembrane</keyword>
<evidence type="ECO:0000256" key="7">
    <source>
        <dbReference type="SAM" id="MobiDB-lite"/>
    </source>
</evidence>
<keyword evidence="6 8" id="KW-0472">Membrane</keyword>
<keyword evidence="4" id="KW-0769">Symport</keyword>
<dbReference type="GO" id="GO:0015293">
    <property type="term" value="F:symporter activity"/>
    <property type="evidence" value="ECO:0007669"/>
    <property type="project" value="UniProtKB-KW"/>
</dbReference>
<feature type="compositionally biased region" description="Basic and acidic residues" evidence="7">
    <location>
        <begin position="504"/>
        <end position="520"/>
    </location>
</feature>
<evidence type="ECO:0000256" key="1">
    <source>
        <dbReference type="ARBA" id="ARBA00004141"/>
    </source>
</evidence>
<feature type="compositionally biased region" description="Polar residues" evidence="7">
    <location>
        <begin position="521"/>
        <end position="530"/>
    </location>
</feature>
<dbReference type="InterPro" id="IPR050382">
    <property type="entry name" value="MFS_Na/Anion_cotransporter"/>
</dbReference>
<dbReference type="WBParaSite" id="DME_0000836501-mRNA-1">
    <property type="protein sequence ID" value="DME_0000836501-mRNA-1"/>
    <property type="gene ID" value="DME_0000836501"/>
</dbReference>
<keyword evidence="5 8" id="KW-1133">Transmembrane helix</keyword>